<dbReference type="EMBL" id="DVHU01000007">
    <property type="protein sequence ID" value="HIR91911.1"/>
    <property type="molecule type" value="Genomic_DNA"/>
</dbReference>
<dbReference type="InterPro" id="IPR002711">
    <property type="entry name" value="HNH"/>
</dbReference>
<dbReference type="GO" id="GO:0008270">
    <property type="term" value="F:zinc ion binding"/>
    <property type="evidence" value="ECO:0007669"/>
    <property type="project" value="InterPro"/>
</dbReference>
<dbReference type="GO" id="GO:0003676">
    <property type="term" value="F:nucleic acid binding"/>
    <property type="evidence" value="ECO:0007669"/>
    <property type="project" value="InterPro"/>
</dbReference>
<comment type="caution">
    <text evidence="2">The sequence shown here is derived from an EMBL/GenBank/DDBJ whole genome shotgun (WGS) entry which is preliminary data.</text>
</comment>
<evidence type="ECO:0000313" key="2">
    <source>
        <dbReference type="EMBL" id="HIR91911.1"/>
    </source>
</evidence>
<dbReference type="AlphaFoldDB" id="A0A9D1EHI8"/>
<keyword evidence="2" id="KW-0540">Nuclease</keyword>
<feature type="domain" description="HNH" evidence="1">
    <location>
        <begin position="76"/>
        <end position="106"/>
    </location>
</feature>
<keyword evidence="2" id="KW-0255">Endonuclease</keyword>
<dbReference type="Proteomes" id="UP000886841">
    <property type="component" value="Unassembled WGS sequence"/>
</dbReference>
<proteinExistence type="predicted"/>
<dbReference type="InterPro" id="IPR003615">
    <property type="entry name" value="HNH_nuc"/>
</dbReference>
<evidence type="ECO:0000313" key="3">
    <source>
        <dbReference type="Proteomes" id="UP000886841"/>
    </source>
</evidence>
<gene>
    <name evidence="2" type="ORF">IAB98_00635</name>
</gene>
<accession>A0A9D1EHI8</accession>
<dbReference type="Gene3D" id="1.10.30.50">
    <property type="match status" value="1"/>
</dbReference>
<evidence type="ECO:0000259" key="1">
    <source>
        <dbReference type="Pfam" id="PF01844"/>
    </source>
</evidence>
<reference evidence="2" key="2">
    <citation type="journal article" date="2021" name="PeerJ">
        <title>Extensive microbial diversity within the chicken gut microbiome revealed by metagenomics and culture.</title>
        <authorList>
            <person name="Gilroy R."/>
            <person name="Ravi A."/>
            <person name="Getino M."/>
            <person name="Pursley I."/>
            <person name="Horton D.L."/>
            <person name="Alikhan N.F."/>
            <person name="Baker D."/>
            <person name="Gharbi K."/>
            <person name="Hall N."/>
            <person name="Watson M."/>
            <person name="Adriaenssens E.M."/>
            <person name="Foster-Nyarko E."/>
            <person name="Jarju S."/>
            <person name="Secka A."/>
            <person name="Antonio M."/>
            <person name="Oren A."/>
            <person name="Chaudhuri R.R."/>
            <person name="La Ragione R."/>
            <person name="Hildebrand F."/>
            <person name="Pallen M.J."/>
        </authorList>
    </citation>
    <scope>NUCLEOTIDE SEQUENCE</scope>
    <source>
        <strain evidence="2">ChiSxjej1B13-7041</strain>
    </source>
</reference>
<name>A0A9D1EHI8_9FIRM</name>
<sequence length="215" mass="24837">MAITKYEIYDYWKDKAITHTFALRRWAECREEDEAVPVVEFSDSICCWACGMPSLSLEKGELAGGDDRKKDWNNDKSLQKAHIRAKSLGGLDTADNLFLLCPLCHAESPDTREKENFFAWVYYKRTQENYMITMQRELERACRMKNMDMSAVLEYLAETDSDKLMDLRGRVIKNCTVHGAAVAWSSKAMALLSEIRKDLLSEIRKDLCKIRKDQA</sequence>
<dbReference type="Pfam" id="PF01844">
    <property type="entry name" value="HNH"/>
    <property type="match status" value="1"/>
</dbReference>
<keyword evidence="2" id="KW-0378">Hydrolase</keyword>
<dbReference type="GO" id="GO:0004519">
    <property type="term" value="F:endonuclease activity"/>
    <property type="evidence" value="ECO:0007669"/>
    <property type="project" value="UniProtKB-KW"/>
</dbReference>
<dbReference type="CDD" id="cd00085">
    <property type="entry name" value="HNHc"/>
    <property type="match status" value="1"/>
</dbReference>
<reference evidence="2" key="1">
    <citation type="submission" date="2020-10" db="EMBL/GenBank/DDBJ databases">
        <authorList>
            <person name="Gilroy R."/>
        </authorList>
    </citation>
    <scope>NUCLEOTIDE SEQUENCE</scope>
    <source>
        <strain evidence="2">ChiSxjej1B13-7041</strain>
    </source>
</reference>
<organism evidence="2 3">
    <name type="scientific">Candidatus Egerieimonas intestinavium</name>
    <dbReference type="NCBI Taxonomy" id="2840777"/>
    <lineage>
        <taxon>Bacteria</taxon>
        <taxon>Bacillati</taxon>
        <taxon>Bacillota</taxon>
        <taxon>Clostridia</taxon>
        <taxon>Lachnospirales</taxon>
        <taxon>Lachnospiraceae</taxon>
        <taxon>Lachnospiraceae incertae sedis</taxon>
        <taxon>Candidatus Egerieimonas</taxon>
    </lineage>
</organism>
<protein>
    <submittedName>
        <fullName evidence="2">HNH endonuclease</fullName>
    </submittedName>
</protein>